<gene>
    <name evidence="13" type="ORF">SAMN02745130_02056</name>
</gene>
<evidence type="ECO:0000313" key="13">
    <source>
        <dbReference type="EMBL" id="SKA79717.1"/>
    </source>
</evidence>
<evidence type="ECO:0000259" key="12">
    <source>
        <dbReference type="Pfam" id="PF13609"/>
    </source>
</evidence>
<protein>
    <submittedName>
        <fullName evidence="13">Outer membrane protein (Porin)</fullName>
    </submittedName>
</protein>
<keyword evidence="4" id="KW-1134">Transmembrane beta strand</keyword>
<dbReference type="SUPFAM" id="SSF56935">
    <property type="entry name" value="Porins"/>
    <property type="match status" value="1"/>
</dbReference>
<dbReference type="RefSeq" id="WP_078922518.1">
    <property type="nucleotide sequence ID" value="NZ_FUYB01000008.1"/>
</dbReference>
<evidence type="ECO:0000256" key="8">
    <source>
        <dbReference type="ARBA" id="ARBA00023114"/>
    </source>
</evidence>
<dbReference type="InterPro" id="IPR033900">
    <property type="entry name" value="Gram_neg_porin_domain"/>
</dbReference>
<dbReference type="GO" id="GO:0009279">
    <property type="term" value="C:cell outer membrane"/>
    <property type="evidence" value="ECO:0007669"/>
    <property type="project" value="UniProtKB-SubCell"/>
</dbReference>
<dbReference type="InterPro" id="IPR002299">
    <property type="entry name" value="Porin_Neis"/>
</dbReference>
<dbReference type="Proteomes" id="UP000190460">
    <property type="component" value="Unassembled WGS sequence"/>
</dbReference>
<dbReference type="AlphaFoldDB" id="A0A1T4WRI5"/>
<dbReference type="Pfam" id="PF13609">
    <property type="entry name" value="Porin_4"/>
    <property type="match status" value="1"/>
</dbReference>
<reference evidence="13 14" key="1">
    <citation type="submission" date="2017-02" db="EMBL/GenBank/DDBJ databases">
        <authorList>
            <person name="Peterson S.W."/>
        </authorList>
    </citation>
    <scope>NUCLEOTIDE SEQUENCE [LARGE SCALE GENOMIC DNA]</scope>
    <source>
        <strain evidence="13 14">ATCC 49788</strain>
    </source>
</reference>
<dbReference type="InterPro" id="IPR023614">
    <property type="entry name" value="Porin_dom_sf"/>
</dbReference>
<keyword evidence="3" id="KW-0813">Transport</keyword>
<feature type="domain" description="Porin" evidence="12">
    <location>
        <begin position="14"/>
        <end position="288"/>
    </location>
</feature>
<keyword evidence="5" id="KW-0812">Transmembrane</keyword>
<feature type="chain" id="PRO_5013227782" evidence="11">
    <location>
        <begin position="21"/>
        <end position="307"/>
    </location>
</feature>
<dbReference type="GO" id="GO:0006811">
    <property type="term" value="P:monoatomic ion transport"/>
    <property type="evidence" value="ECO:0007669"/>
    <property type="project" value="UniProtKB-KW"/>
</dbReference>
<evidence type="ECO:0000256" key="2">
    <source>
        <dbReference type="ARBA" id="ARBA00011233"/>
    </source>
</evidence>
<dbReference type="InterPro" id="IPR050298">
    <property type="entry name" value="Gram-neg_bact_OMP"/>
</dbReference>
<dbReference type="OrthoDB" id="8957883at2"/>
<proteinExistence type="predicted"/>
<sequence length="307" mass="33079">MKRIKFLLAITGLTTPLVTAADTTIFGTLHANYGFLKDNGKSVDKVHMTGSRLGVKGFMPLSTGLEATYILEAGVDLEGGQVTTDTRQAWVGLRGQLGEVRIGRQFGATKVSSAPVDLFSDQFADYNAILESEFTYNQSLAYINKLGSLGFAIELTKDQDFSPTDTQITAIDAVVNYSQDGMYAAFATMQGKDSLKMSRLTGAYTFFDGHKVGASFERARPEGAETQGHDAFVVSGGYQSGASFLKAQYGEKKSKAGGEKESLSAVGLDYRMAKKTVLSFEYSINKNRAHLAGDQVKTTAVGLSHSF</sequence>
<evidence type="ECO:0000256" key="11">
    <source>
        <dbReference type="SAM" id="SignalP"/>
    </source>
</evidence>
<dbReference type="Gene3D" id="2.40.160.10">
    <property type="entry name" value="Porin"/>
    <property type="match status" value="1"/>
</dbReference>
<accession>A0A1T4WRI5</accession>
<evidence type="ECO:0000256" key="9">
    <source>
        <dbReference type="ARBA" id="ARBA00023136"/>
    </source>
</evidence>
<keyword evidence="6 11" id="KW-0732">Signal</keyword>
<organism evidence="13 14">
    <name type="scientific">Thiothrix eikelboomii</name>
    <dbReference type="NCBI Taxonomy" id="92487"/>
    <lineage>
        <taxon>Bacteria</taxon>
        <taxon>Pseudomonadati</taxon>
        <taxon>Pseudomonadota</taxon>
        <taxon>Gammaproteobacteria</taxon>
        <taxon>Thiotrichales</taxon>
        <taxon>Thiotrichaceae</taxon>
        <taxon>Thiothrix</taxon>
    </lineage>
</organism>
<dbReference type="PANTHER" id="PTHR34501:SF9">
    <property type="entry name" value="MAJOR OUTER MEMBRANE PROTEIN P.IA"/>
    <property type="match status" value="1"/>
</dbReference>
<dbReference type="EMBL" id="FUYB01000008">
    <property type="protein sequence ID" value="SKA79717.1"/>
    <property type="molecule type" value="Genomic_DNA"/>
</dbReference>
<evidence type="ECO:0000256" key="5">
    <source>
        <dbReference type="ARBA" id="ARBA00022692"/>
    </source>
</evidence>
<comment type="subcellular location">
    <subcellularLocation>
        <location evidence="1">Cell outer membrane</location>
        <topology evidence="1">Multi-pass membrane protein</topology>
    </subcellularLocation>
</comment>
<dbReference type="CDD" id="cd00342">
    <property type="entry name" value="gram_neg_porins"/>
    <property type="match status" value="1"/>
</dbReference>
<keyword evidence="14" id="KW-1185">Reference proteome</keyword>
<evidence type="ECO:0000256" key="7">
    <source>
        <dbReference type="ARBA" id="ARBA00023065"/>
    </source>
</evidence>
<keyword evidence="7" id="KW-0406">Ion transport</keyword>
<dbReference type="PANTHER" id="PTHR34501">
    <property type="entry name" value="PROTEIN YDDL-RELATED"/>
    <property type="match status" value="1"/>
</dbReference>
<name>A0A1T4WRI5_9GAMM</name>
<dbReference type="STRING" id="92487.SAMN02745130_02056"/>
<evidence type="ECO:0000313" key="14">
    <source>
        <dbReference type="Proteomes" id="UP000190460"/>
    </source>
</evidence>
<evidence type="ECO:0000256" key="3">
    <source>
        <dbReference type="ARBA" id="ARBA00022448"/>
    </source>
</evidence>
<dbReference type="GO" id="GO:0015288">
    <property type="term" value="F:porin activity"/>
    <property type="evidence" value="ECO:0007669"/>
    <property type="project" value="UniProtKB-KW"/>
</dbReference>
<evidence type="ECO:0000256" key="6">
    <source>
        <dbReference type="ARBA" id="ARBA00022729"/>
    </source>
</evidence>
<feature type="signal peptide" evidence="11">
    <location>
        <begin position="1"/>
        <end position="20"/>
    </location>
</feature>
<dbReference type="GO" id="GO:0046930">
    <property type="term" value="C:pore complex"/>
    <property type="evidence" value="ECO:0007669"/>
    <property type="project" value="UniProtKB-KW"/>
</dbReference>
<evidence type="ECO:0000256" key="10">
    <source>
        <dbReference type="ARBA" id="ARBA00023237"/>
    </source>
</evidence>
<comment type="subunit">
    <text evidence="2">Homotrimer.</text>
</comment>
<keyword evidence="10" id="KW-0998">Cell outer membrane</keyword>
<evidence type="ECO:0000256" key="4">
    <source>
        <dbReference type="ARBA" id="ARBA00022452"/>
    </source>
</evidence>
<dbReference type="PRINTS" id="PR00184">
    <property type="entry name" value="NEISSPPORIN"/>
</dbReference>
<keyword evidence="9" id="KW-0472">Membrane</keyword>
<evidence type="ECO:0000256" key="1">
    <source>
        <dbReference type="ARBA" id="ARBA00004571"/>
    </source>
</evidence>
<keyword evidence="8" id="KW-0626">Porin</keyword>